<gene>
    <name evidence="2" type="ORF">SAMN05421748_10523</name>
</gene>
<sequence>MDDGWYRLAMILTLFIGIWQGPIAIIFRVFTDKEPSWLVAANYLPAPWCYIVAVAAGAFAFVVIAVLETRRKRAVAQTSA</sequence>
<reference evidence="3" key="1">
    <citation type="submission" date="2017-09" db="EMBL/GenBank/DDBJ databases">
        <authorList>
            <person name="Varghese N."/>
            <person name="Submissions S."/>
        </authorList>
    </citation>
    <scope>NUCLEOTIDE SEQUENCE [LARGE SCALE GENOMIC DNA]</scope>
    <source>
        <strain evidence="3">CGMCC 4.6857</strain>
    </source>
</reference>
<keyword evidence="1" id="KW-1133">Transmembrane helix</keyword>
<dbReference type="Proteomes" id="UP000219612">
    <property type="component" value="Unassembled WGS sequence"/>
</dbReference>
<feature type="transmembrane region" description="Helical" evidence="1">
    <location>
        <begin position="50"/>
        <end position="67"/>
    </location>
</feature>
<proteinExistence type="predicted"/>
<organism evidence="2 3">
    <name type="scientific">Paractinoplanes atraurantiacus</name>
    <dbReference type="NCBI Taxonomy" id="1036182"/>
    <lineage>
        <taxon>Bacteria</taxon>
        <taxon>Bacillati</taxon>
        <taxon>Actinomycetota</taxon>
        <taxon>Actinomycetes</taxon>
        <taxon>Micromonosporales</taxon>
        <taxon>Micromonosporaceae</taxon>
        <taxon>Paractinoplanes</taxon>
    </lineage>
</organism>
<feature type="transmembrane region" description="Helical" evidence="1">
    <location>
        <begin position="7"/>
        <end position="30"/>
    </location>
</feature>
<evidence type="ECO:0000313" key="2">
    <source>
        <dbReference type="EMBL" id="SNY36994.1"/>
    </source>
</evidence>
<dbReference type="RefSeq" id="WP_097320390.1">
    <property type="nucleotide sequence ID" value="NZ_OBDY01000005.1"/>
</dbReference>
<dbReference type="AlphaFoldDB" id="A0A285HMV4"/>
<keyword evidence="1" id="KW-0472">Membrane</keyword>
<keyword evidence="3" id="KW-1185">Reference proteome</keyword>
<protein>
    <submittedName>
        <fullName evidence="2">Uncharacterized protein</fullName>
    </submittedName>
</protein>
<accession>A0A285HMV4</accession>
<name>A0A285HMV4_9ACTN</name>
<dbReference type="EMBL" id="OBDY01000005">
    <property type="protein sequence ID" value="SNY36994.1"/>
    <property type="molecule type" value="Genomic_DNA"/>
</dbReference>
<keyword evidence="1" id="KW-0812">Transmembrane</keyword>
<evidence type="ECO:0000256" key="1">
    <source>
        <dbReference type="SAM" id="Phobius"/>
    </source>
</evidence>
<dbReference type="OrthoDB" id="3540400at2"/>
<evidence type="ECO:0000313" key="3">
    <source>
        <dbReference type="Proteomes" id="UP000219612"/>
    </source>
</evidence>